<dbReference type="InterPro" id="IPR027417">
    <property type="entry name" value="P-loop_NTPase"/>
</dbReference>
<dbReference type="Proteomes" id="UP000516052">
    <property type="component" value="Chromosome"/>
</dbReference>
<feature type="region of interest" description="Disordered" evidence="1">
    <location>
        <begin position="274"/>
        <end position="306"/>
    </location>
</feature>
<feature type="compositionally biased region" description="Basic and acidic residues" evidence="1">
    <location>
        <begin position="287"/>
        <end position="296"/>
    </location>
</feature>
<evidence type="ECO:0000256" key="1">
    <source>
        <dbReference type="SAM" id="MobiDB-lite"/>
    </source>
</evidence>
<dbReference type="Gene3D" id="3.40.50.300">
    <property type="entry name" value="P-loop containing nucleotide triphosphate hydrolases"/>
    <property type="match status" value="1"/>
</dbReference>
<accession>A0A7H0IE88</accession>
<organism evidence="2 3">
    <name type="scientific">Streptomyces roseirectus</name>
    <dbReference type="NCBI Taxonomy" id="2768066"/>
    <lineage>
        <taxon>Bacteria</taxon>
        <taxon>Bacillati</taxon>
        <taxon>Actinomycetota</taxon>
        <taxon>Actinomycetes</taxon>
        <taxon>Kitasatosporales</taxon>
        <taxon>Streptomycetaceae</taxon>
        <taxon>Streptomyces</taxon>
    </lineage>
</organism>
<dbReference type="SUPFAM" id="SSF53795">
    <property type="entry name" value="PEP carboxykinase-like"/>
    <property type="match status" value="1"/>
</dbReference>
<protein>
    <submittedName>
        <fullName evidence="2">Uncharacterized protein</fullName>
    </submittedName>
</protein>
<evidence type="ECO:0000313" key="2">
    <source>
        <dbReference type="EMBL" id="QNP71104.1"/>
    </source>
</evidence>
<dbReference type="EMBL" id="CP060828">
    <property type="protein sequence ID" value="QNP71104.1"/>
    <property type="molecule type" value="Genomic_DNA"/>
</dbReference>
<dbReference type="RefSeq" id="WP_187748079.1">
    <property type="nucleotide sequence ID" value="NZ_CP060828.1"/>
</dbReference>
<sequence length="414" mass="44313">MPRPGASVPAANRTRLAWGPVGWELTSGDPAEHRWFTEHLSVTEDHLPYAEPLRTFRIEVRTGTAAEWWTGRAGRTGQTADGPVVRIRDVLHHRTTIEGYPAWVPADGAYAYVHRGGNDWLVLRDDRGPNRFRPAETLAAELLNVTLTELGGTTIHASAATAPHATLFAGASGTGKTTLALALAARGGAFIAGDRSILLPGDNHWHIAGAAVAARFAPGTLHATGHAERVYTARLLRHAEKPLREDGRLPGHGAGSLCDGDGLLGHGERLLRDGARPLRDGGGLLSHGDELPREGDTPSAPSPPSKALLTQTELHRLLHTPTSAGAPLTRIALLEPTTTKSPTATRIPPNETPPLLHPHLLPPPTPWWHPSPPPPPLLPPCPPAPTFRLRWNPTTHSAETALRVLDEAEASERG</sequence>
<gene>
    <name evidence="2" type="ORF">IAG44_17775</name>
</gene>
<keyword evidence="3" id="KW-1185">Reference proteome</keyword>
<proteinExistence type="predicted"/>
<reference evidence="2 3" key="1">
    <citation type="submission" date="2020-08" db="EMBL/GenBank/DDBJ databases">
        <title>A novel species.</title>
        <authorList>
            <person name="Gao J."/>
        </authorList>
    </citation>
    <scope>NUCLEOTIDE SEQUENCE [LARGE SCALE GENOMIC DNA]</scope>
    <source>
        <strain evidence="2 3">CRXT-G-22</strain>
    </source>
</reference>
<name>A0A7H0IE88_9ACTN</name>
<dbReference type="AlphaFoldDB" id="A0A7H0IE88"/>
<evidence type="ECO:0000313" key="3">
    <source>
        <dbReference type="Proteomes" id="UP000516052"/>
    </source>
</evidence>
<dbReference type="KEGG" id="sroi:IAG44_17775"/>